<sequence length="904" mass="103180">MPKPLTLDEIAEELHAGEDPGDIILFPPDDGVVTDEDSGDENDASIFHLSSRMLRSQVERQNEPSISGENSVHEEEEEEVEVSVPKKKKKKDHTIKKWQGNISNTPFTTCGKGDRDEEVFTNSHEQMTAVECFELLYSDDIIKFIADMSNLYALQRNHTLDVTSDEIRVYIAILLLTGYLTPKYMRMFWEVKSDTHNDLVACSIRRNRFFEIQQYVHPSDSTSLPPNDKFAKVREYFTKLNKNFTANFNKAGSSHISIDETIVPYFGRHGTKQHIHGKPIRFGYKLWSAATRHGYLVSCEPYQGASGPTLKMQSDLGLGAAVILELHSRLPPELGPYNLYFDNFFTGLPLLKYLREQNVGGTGTIRENRLENCKLPNSKDMKREPRGKLCHKASDEIIAAKWHDNNIVTIVSNCHGLDPITKVDRIGFVNKKRAKIQVDCPAIIKMYNKYMGGVDRFDENVDSMRVGLRGKKWWFPLFAFGIDAACQNAWLIKRQSETNWTYCDFRRNVATTYLKKYGNPPIRNSTCGVPVQMRVPTEVRSAGSADDHSEVDCSQRRCGYCHQRTRKMCAKCNIGLHLKLPYFGRHGTKQHIHGKPIRFGYKLWSAATRHGYLVSCEPYQGASGPTLKMQSDLGLGAAVILELHSRLPPELGPYNLYFDNFFTGLPLLKYLREQNVGGTGTIRENRLENCKLPNSKDMKREPRGKLCHKASDEIIAAKWHDNNIVTIVSNCHGLDPITKVDRIGFVNKKRAKIQVDCPAIIKMYNKYMGGVDRFDENVDSMRVGLRGKKWWFPLFAFGIDAACQNAWLIKRQSETNWTYCDFRRNVATTYLKKYGNPPIRNSTCGVPVQMRVPTEVRSAGSADDHSEVDCSQRRCGYCHQRTRKMCAKCNIGLHLKCWYMFHNK</sequence>
<dbReference type="EMBL" id="NWSH01002052">
    <property type="protein sequence ID" value="PCG69297.1"/>
    <property type="molecule type" value="Genomic_DNA"/>
</dbReference>
<evidence type="ECO:0000256" key="1">
    <source>
        <dbReference type="SAM" id="MobiDB-lite"/>
    </source>
</evidence>
<dbReference type="PANTHER" id="PTHR47055">
    <property type="entry name" value="DDE_TNP_1_7 DOMAIN-CONTAINING PROTEIN"/>
    <property type="match status" value="1"/>
</dbReference>
<organism evidence="3">
    <name type="scientific">Heliothis virescens</name>
    <name type="common">Tobacco budworm moth</name>
    <dbReference type="NCBI Taxonomy" id="7102"/>
    <lineage>
        <taxon>Eukaryota</taxon>
        <taxon>Metazoa</taxon>
        <taxon>Ecdysozoa</taxon>
        <taxon>Arthropoda</taxon>
        <taxon>Hexapoda</taxon>
        <taxon>Insecta</taxon>
        <taxon>Pterygota</taxon>
        <taxon>Neoptera</taxon>
        <taxon>Endopterygota</taxon>
        <taxon>Lepidoptera</taxon>
        <taxon>Glossata</taxon>
        <taxon>Ditrysia</taxon>
        <taxon>Noctuoidea</taxon>
        <taxon>Noctuidae</taxon>
        <taxon>Heliothinae</taxon>
        <taxon>Heliothis</taxon>
    </lineage>
</organism>
<dbReference type="GO" id="GO:0043565">
    <property type="term" value="F:sequence-specific DNA binding"/>
    <property type="evidence" value="ECO:0007669"/>
    <property type="project" value="TreeGrafter"/>
</dbReference>
<feature type="region of interest" description="Disordered" evidence="1">
    <location>
        <begin position="57"/>
        <end position="86"/>
    </location>
</feature>
<reference evidence="3" key="1">
    <citation type="submission" date="2017-09" db="EMBL/GenBank/DDBJ databases">
        <title>Contemporary evolution of a Lepidopteran species, Heliothis virescens, in response to modern agricultural practices.</title>
        <authorList>
            <person name="Fritz M.L."/>
            <person name="Deyonke A.M."/>
            <person name="Papanicolaou A."/>
            <person name="Micinski S."/>
            <person name="Westbrook J."/>
            <person name="Gould F."/>
        </authorList>
    </citation>
    <scope>NUCLEOTIDE SEQUENCE [LARGE SCALE GENOMIC DNA]</scope>
    <source>
        <strain evidence="3">HvINT-</strain>
        <tissue evidence="3">Whole body</tissue>
    </source>
</reference>
<dbReference type="STRING" id="7102.A0A2A4JB12"/>
<evidence type="ECO:0000313" key="3">
    <source>
        <dbReference type="EMBL" id="PCG69297.1"/>
    </source>
</evidence>
<protein>
    <recommendedName>
        <fullName evidence="2">PiggyBac transposable element-derived protein domain-containing protein</fullName>
    </recommendedName>
</protein>
<dbReference type="InterPro" id="IPR052638">
    <property type="entry name" value="PiggyBac_TE-derived"/>
</dbReference>
<dbReference type="AlphaFoldDB" id="A0A2A4JB12"/>
<dbReference type="PANTHER" id="PTHR47055:SF3">
    <property type="entry name" value="PHORBOL-ESTER_DAG-TYPE DOMAIN-CONTAINING PROTEIN"/>
    <property type="match status" value="1"/>
</dbReference>
<feature type="domain" description="PiggyBac transposable element-derived protein" evidence="2">
    <location>
        <begin position="128"/>
        <end position="490"/>
    </location>
</feature>
<dbReference type="InterPro" id="IPR029526">
    <property type="entry name" value="PGBD"/>
</dbReference>
<feature type="domain" description="PiggyBac transposable element-derived protein" evidence="2">
    <location>
        <begin position="581"/>
        <end position="807"/>
    </location>
</feature>
<feature type="region of interest" description="Disordered" evidence="1">
    <location>
        <begin position="14"/>
        <end position="43"/>
    </location>
</feature>
<feature type="compositionally biased region" description="Acidic residues" evidence="1">
    <location>
        <begin position="32"/>
        <end position="43"/>
    </location>
</feature>
<accession>A0A2A4JB12</accession>
<gene>
    <name evidence="3" type="ORF">B5V51_4260</name>
</gene>
<evidence type="ECO:0000259" key="2">
    <source>
        <dbReference type="Pfam" id="PF13843"/>
    </source>
</evidence>
<dbReference type="Pfam" id="PF13843">
    <property type="entry name" value="DDE_Tnp_1_7"/>
    <property type="match status" value="2"/>
</dbReference>
<comment type="caution">
    <text evidence="3">The sequence shown here is derived from an EMBL/GenBank/DDBJ whole genome shotgun (WGS) entry which is preliminary data.</text>
</comment>
<proteinExistence type="predicted"/>
<name>A0A2A4JB12_HELVI</name>